<dbReference type="Gene3D" id="1.25.40.20">
    <property type="entry name" value="Ankyrin repeat-containing domain"/>
    <property type="match status" value="3"/>
</dbReference>
<dbReference type="InterPro" id="IPR006196">
    <property type="entry name" value="RNA-binding_domain_S1_IF1"/>
</dbReference>
<dbReference type="GO" id="GO:0005634">
    <property type="term" value="C:nucleus"/>
    <property type="evidence" value="ECO:0007669"/>
    <property type="project" value="TreeGrafter"/>
</dbReference>
<feature type="repeat" description="ANK" evidence="3">
    <location>
        <begin position="176"/>
        <end position="211"/>
    </location>
</feature>
<evidence type="ECO:0000256" key="5">
    <source>
        <dbReference type="SAM" id="MobiDB-lite"/>
    </source>
</evidence>
<dbReference type="AlphaFoldDB" id="A0A4Y7LYG4"/>
<dbReference type="InterPro" id="IPR001253">
    <property type="entry name" value="TIF_eIF-1A"/>
</dbReference>
<evidence type="ECO:0000256" key="4">
    <source>
        <dbReference type="PROSITE-ProRule" id="PRU00181"/>
    </source>
</evidence>
<dbReference type="Gene3D" id="2.40.50.140">
    <property type="entry name" value="Nucleic acid-binding proteins"/>
    <property type="match status" value="1"/>
</dbReference>
<dbReference type="PROSITE" id="PS50297">
    <property type="entry name" value="ANK_REP_REGION"/>
    <property type="match status" value="6"/>
</dbReference>
<dbReference type="SMART" id="SM00652">
    <property type="entry name" value="eIF1a"/>
    <property type="match status" value="1"/>
</dbReference>
<evidence type="ECO:0000259" key="6">
    <source>
        <dbReference type="PROSITE" id="PS50832"/>
    </source>
</evidence>
<dbReference type="InterPro" id="IPR012340">
    <property type="entry name" value="NA-bd_OB-fold"/>
</dbReference>
<keyword evidence="4" id="KW-0648">Protein biosynthesis</keyword>
<dbReference type="InterPro" id="IPR002110">
    <property type="entry name" value="Ankyrin_rpt"/>
</dbReference>
<sequence>MGNHEVNKNNDQKCVKEVYSNKGVGNRSGRYKARKYANRQAFQDRRKPWTTTNGASANTRFELPVDDQTFSISSESNTSRAELQGCVIPKERSWLYGCSVWTENQLKNSIDELLGNQEATLFRMKTVLGANEPNNWSKLPSYCYNAAVLYSAVTSNAVMLRYFLQRGASPKTVDLEQRTVLHYAASCSSGTAADCIMLLREYGAEVNVWDKLGLATPLICAAASGNAEAVKILLHMGADSNAGLADPKYPDSSTPLVWAVRARSVACATHLLNAGAVVNSPQAYSEAPIHVAAAQGDTECLELLLHRQADVRVLLGRDRMSALHLAAEEGSVESIRLLLQAKADCNAVNSRGQTPLHLATVSQSVESVAVLLEAGARHDICDNDQKSPLHSAVIKSSRSTDIVRLLIASGADINGRDHFGCTPLHLAAINENSKAGTILVQNGADLSAKTKGGVSALAFLVRRTPDVLATIPRRLDSAVVLADHDPLDPDCELHLDFKVIVPGGDQQRIGETGGQQILKFSVNEFFANGKQIQIHFDIAYIWPDWQIGFFGVFESRLTLFERVMSKATKRKHVTKEVMDKYVLPEENQKIVKVLGGKGNNLHEIQTPDGETYLVSMPTKFRKNVWIKRGDFVLIQPIEEGEKVKAEIFAILYSDQIKYIQGQGKWPKEFDSEPTATAENDPDSTGGSDSSSGNDDDLFVNTNRPQCTYESSESSDDSNTDSSKNGNGE</sequence>
<dbReference type="CDD" id="cd05792">
    <property type="entry name" value="S1_eIF1AD_like"/>
    <property type="match status" value="1"/>
</dbReference>
<dbReference type="GO" id="GO:0003743">
    <property type="term" value="F:translation initiation factor activity"/>
    <property type="evidence" value="ECO:0007669"/>
    <property type="project" value="UniProtKB-UniRule"/>
</dbReference>
<dbReference type="Pfam" id="PF12796">
    <property type="entry name" value="Ank_2"/>
    <property type="match status" value="2"/>
</dbReference>
<dbReference type="Pfam" id="PF01176">
    <property type="entry name" value="eIF-1a"/>
    <property type="match status" value="1"/>
</dbReference>
<feature type="repeat" description="ANK" evidence="3">
    <location>
        <begin position="213"/>
        <end position="245"/>
    </location>
</feature>
<dbReference type="InterPro" id="IPR036770">
    <property type="entry name" value="Ankyrin_rpt-contain_sf"/>
</dbReference>
<feature type="domain" description="S1-like" evidence="6">
    <location>
        <begin position="579"/>
        <end position="647"/>
    </location>
</feature>
<gene>
    <name evidence="7" type="primary">EOG090X0KPP</name>
</gene>
<dbReference type="CDD" id="cd00821">
    <property type="entry name" value="PH"/>
    <property type="match status" value="1"/>
</dbReference>
<dbReference type="PROSITE" id="PS50088">
    <property type="entry name" value="ANK_REPEAT"/>
    <property type="match status" value="7"/>
</dbReference>
<evidence type="ECO:0000313" key="7">
    <source>
        <dbReference type="EMBL" id="SVE73334.1"/>
    </source>
</evidence>
<feature type="repeat" description="ANK" evidence="3">
    <location>
        <begin position="318"/>
        <end position="350"/>
    </location>
</feature>
<dbReference type="EMBL" id="LR003715">
    <property type="protein sequence ID" value="SVE73334.1"/>
    <property type="molecule type" value="mRNA"/>
</dbReference>
<evidence type="ECO:0000256" key="1">
    <source>
        <dbReference type="ARBA" id="ARBA00022737"/>
    </source>
</evidence>
<protein>
    <submittedName>
        <fullName evidence="7">EOG090X0KPP</fullName>
    </submittedName>
</protein>
<evidence type="ECO:0000256" key="2">
    <source>
        <dbReference type="ARBA" id="ARBA00023043"/>
    </source>
</evidence>
<feature type="repeat" description="ANK" evidence="3">
    <location>
        <begin position="351"/>
        <end position="383"/>
    </location>
</feature>
<feature type="compositionally biased region" description="Polar residues" evidence="5">
    <location>
        <begin position="699"/>
        <end position="709"/>
    </location>
</feature>
<dbReference type="SMART" id="SM00248">
    <property type="entry name" value="ANK"/>
    <property type="match status" value="9"/>
</dbReference>
<dbReference type="Pfam" id="PF13637">
    <property type="entry name" value="Ank_4"/>
    <property type="match status" value="1"/>
</dbReference>
<keyword evidence="2 3" id="KW-0040">ANK repeat</keyword>
<dbReference type="PANTHER" id="PTHR24189">
    <property type="entry name" value="MYOTROPHIN"/>
    <property type="match status" value="1"/>
</dbReference>
<dbReference type="GO" id="GO:0005737">
    <property type="term" value="C:cytoplasm"/>
    <property type="evidence" value="ECO:0007669"/>
    <property type="project" value="TreeGrafter"/>
</dbReference>
<feature type="repeat" description="ANK" evidence="3">
    <location>
        <begin position="284"/>
        <end position="316"/>
    </location>
</feature>
<feature type="repeat" description="ANK" evidence="3">
    <location>
        <begin position="384"/>
        <end position="418"/>
    </location>
</feature>
<keyword evidence="4" id="KW-0396">Initiation factor</keyword>
<dbReference type="SUPFAM" id="SSF50249">
    <property type="entry name" value="Nucleic acid-binding proteins"/>
    <property type="match status" value="1"/>
</dbReference>
<feature type="region of interest" description="Disordered" evidence="5">
    <location>
        <begin position="664"/>
        <end position="728"/>
    </location>
</feature>
<proteinExistence type="evidence at transcript level"/>
<feature type="compositionally biased region" description="Low complexity" evidence="5">
    <location>
        <begin position="682"/>
        <end position="692"/>
    </location>
</feature>
<dbReference type="InterPro" id="IPR050745">
    <property type="entry name" value="Multifunctional_regulatory"/>
</dbReference>
<dbReference type="PRINTS" id="PR01415">
    <property type="entry name" value="ANKYRIN"/>
</dbReference>
<dbReference type="PROSITE" id="PS50832">
    <property type="entry name" value="S1_IF1_TYPE"/>
    <property type="match status" value="1"/>
</dbReference>
<dbReference type="PANTHER" id="PTHR24189:SF50">
    <property type="entry name" value="ANKYRIN REPEAT AND SOCS BOX PROTEIN 2"/>
    <property type="match status" value="1"/>
</dbReference>
<keyword evidence="1" id="KW-0677">Repeat</keyword>
<accession>A0A4Y7LYG4</accession>
<feature type="repeat" description="ANK" evidence="3">
    <location>
        <begin position="419"/>
        <end position="451"/>
    </location>
</feature>
<dbReference type="SUPFAM" id="SSF48403">
    <property type="entry name" value="Ankyrin repeat"/>
    <property type="match status" value="1"/>
</dbReference>
<name>A0A4Y7LYG4_9CRUS</name>
<reference evidence="7" key="1">
    <citation type="submission" date="2018-08" db="EMBL/GenBank/DDBJ databases">
        <authorList>
            <person name="Cornetti L."/>
        </authorList>
    </citation>
    <scope>NUCLEOTIDE SEQUENCE</scope>
    <source>
        <strain evidence="7">OM-SAIQ-clone2</strain>
    </source>
</reference>
<organism evidence="7">
    <name type="scientific">Ceriodaphnia reticulata</name>
    <dbReference type="NCBI Taxonomy" id="302197"/>
    <lineage>
        <taxon>Eukaryota</taxon>
        <taxon>Metazoa</taxon>
        <taxon>Ecdysozoa</taxon>
        <taxon>Arthropoda</taxon>
        <taxon>Crustacea</taxon>
        <taxon>Branchiopoda</taxon>
        <taxon>Diplostraca</taxon>
        <taxon>Cladocera</taxon>
        <taxon>Anomopoda</taxon>
        <taxon>Daphniidae</taxon>
        <taxon>Ceriodaphnia</taxon>
    </lineage>
</organism>
<evidence type="ECO:0000256" key="3">
    <source>
        <dbReference type="PROSITE-ProRule" id="PRU00023"/>
    </source>
</evidence>
<dbReference type="GO" id="GO:0003723">
    <property type="term" value="F:RNA binding"/>
    <property type="evidence" value="ECO:0007669"/>
    <property type="project" value="InterPro"/>
</dbReference>